<feature type="domain" description="SIS" evidence="5">
    <location>
        <begin position="117"/>
        <end position="250"/>
    </location>
</feature>
<keyword evidence="1" id="KW-0805">Transcription regulation</keyword>
<dbReference type="Pfam" id="PF01418">
    <property type="entry name" value="HTH_6"/>
    <property type="match status" value="1"/>
</dbReference>
<dbReference type="Gene3D" id="3.40.50.10490">
    <property type="entry name" value="Glucose-6-phosphate isomerase like protein, domain 1"/>
    <property type="match status" value="1"/>
</dbReference>
<evidence type="ECO:0000256" key="1">
    <source>
        <dbReference type="ARBA" id="ARBA00023015"/>
    </source>
</evidence>
<dbReference type="InterPro" id="IPR047640">
    <property type="entry name" value="RpiR-like"/>
</dbReference>
<dbReference type="CDD" id="cd05013">
    <property type="entry name" value="SIS_RpiR"/>
    <property type="match status" value="1"/>
</dbReference>
<evidence type="ECO:0000256" key="2">
    <source>
        <dbReference type="ARBA" id="ARBA00023125"/>
    </source>
</evidence>
<protein>
    <submittedName>
        <fullName evidence="6">MurR/RpiR family transcriptional regulator</fullName>
    </submittedName>
</protein>
<dbReference type="PANTHER" id="PTHR30514">
    <property type="entry name" value="GLUCOKINASE"/>
    <property type="match status" value="1"/>
</dbReference>
<dbReference type="SUPFAM" id="SSF46689">
    <property type="entry name" value="Homeodomain-like"/>
    <property type="match status" value="1"/>
</dbReference>
<dbReference type="EMBL" id="CP090978">
    <property type="protein sequence ID" value="UJF33031.1"/>
    <property type="molecule type" value="Genomic_DNA"/>
</dbReference>
<dbReference type="Pfam" id="PF01380">
    <property type="entry name" value="SIS"/>
    <property type="match status" value="1"/>
</dbReference>
<accession>A0ABY3SIR8</accession>
<proteinExistence type="predicted"/>
<dbReference type="InterPro" id="IPR001347">
    <property type="entry name" value="SIS_dom"/>
</dbReference>
<feature type="domain" description="HTH rpiR-type" evidence="4">
    <location>
        <begin position="1"/>
        <end position="73"/>
    </location>
</feature>
<organism evidence="6 7">
    <name type="scientific">Paenibacillus hexagrammi</name>
    <dbReference type="NCBI Taxonomy" id="2908839"/>
    <lineage>
        <taxon>Bacteria</taxon>
        <taxon>Bacillati</taxon>
        <taxon>Bacillota</taxon>
        <taxon>Bacilli</taxon>
        <taxon>Bacillales</taxon>
        <taxon>Paenibacillaceae</taxon>
        <taxon>Paenibacillus</taxon>
    </lineage>
</organism>
<evidence type="ECO:0000313" key="6">
    <source>
        <dbReference type="EMBL" id="UJF33031.1"/>
    </source>
</evidence>
<gene>
    <name evidence="6" type="ORF">L0M14_26245</name>
</gene>
<dbReference type="SUPFAM" id="SSF53697">
    <property type="entry name" value="SIS domain"/>
    <property type="match status" value="1"/>
</dbReference>
<reference evidence="6 7" key="1">
    <citation type="journal article" date="2024" name="Int. J. Syst. Evol. Microbiol.">
        <title>Paenibacillus hexagrammi sp. nov., a novel bacterium isolated from the gut content of Hexagrammos agrammus.</title>
        <authorList>
            <person name="Jung H.K."/>
            <person name="Kim D.G."/>
            <person name="Zin H."/>
            <person name="Park J."/>
            <person name="Jung H."/>
            <person name="Kim Y.O."/>
            <person name="Kong H.J."/>
            <person name="Kim J.W."/>
            <person name="Kim Y.S."/>
        </authorList>
    </citation>
    <scope>NUCLEOTIDE SEQUENCE [LARGE SCALE GENOMIC DNA]</scope>
    <source>
        <strain evidence="6 7">YPD9-1</strain>
    </source>
</reference>
<dbReference type="PROSITE" id="PS51071">
    <property type="entry name" value="HTH_RPIR"/>
    <property type="match status" value="1"/>
</dbReference>
<dbReference type="InterPro" id="IPR000281">
    <property type="entry name" value="HTH_RpiR"/>
</dbReference>
<dbReference type="Proteomes" id="UP001649230">
    <property type="component" value="Chromosome"/>
</dbReference>
<keyword evidence="2" id="KW-0238">DNA-binding</keyword>
<dbReference type="InterPro" id="IPR036388">
    <property type="entry name" value="WH-like_DNA-bd_sf"/>
</dbReference>
<evidence type="ECO:0000259" key="5">
    <source>
        <dbReference type="PROSITE" id="PS51464"/>
    </source>
</evidence>
<dbReference type="InterPro" id="IPR009057">
    <property type="entry name" value="Homeodomain-like_sf"/>
</dbReference>
<dbReference type="PANTHER" id="PTHR30514:SF18">
    <property type="entry name" value="RPIR-FAMILY TRANSCRIPTIONAL REGULATOR"/>
    <property type="match status" value="1"/>
</dbReference>
<evidence type="ECO:0000313" key="7">
    <source>
        <dbReference type="Proteomes" id="UP001649230"/>
    </source>
</evidence>
<dbReference type="InterPro" id="IPR046348">
    <property type="entry name" value="SIS_dom_sf"/>
</dbReference>
<dbReference type="RefSeq" id="WP_235119373.1">
    <property type="nucleotide sequence ID" value="NZ_CP090978.1"/>
</dbReference>
<dbReference type="InterPro" id="IPR035472">
    <property type="entry name" value="RpiR-like_SIS"/>
</dbReference>
<name>A0ABY3SIR8_9BACL</name>
<keyword evidence="3" id="KW-0804">Transcription</keyword>
<evidence type="ECO:0000259" key="4">
    <source>
        <dbReference type="PROSITE" id="PS51071"/>
    </source>
</evidence>
<dbReference type="Gene3D" id="1.10.10.10">
    <property type="entry name" value="Winged helix-like DNA-binding domain superfamily/Winged helix DNA-binding domain"/>
    <property type="match status" value="1"/>
</dbReference>
<keyword evidence="7" id="KW-1185">Reference proteome</keyword>
<sequence length="278" mass="30981">MNFALEDTKLSKGHQRIADYIAKNPENIPFMVEEDLAQACGVSTSTVSRFWGEIGYRNLREFKQQAKEEWLLSPSIKLQSAFGKLEEAGTAASGVLQLTEYLQKTAERLDQAAFEQAVTVLHEASTIYLYGPGSAVCLTALMEFRLSRFGANVKTFSRGGHELLNTLIHVGPSDVIVIFGFVSQSPEMKALLEYAADCGCKTLLVTDLAVNDMLDQADILLYTERGELWEFHSMTAPIALIETLVVAVGKMQEHSALENGEKLHELRRKFKHLLPKRV</sequence>
<dbReference type="PROSITE" id="PS51464">
    <property type="entry name" value="SIS"/>
    <property type="match status" value="1"/>
</dbReference>
<evidence type="ECO:0000256" key="3">
    <source>
        <dbReference type="ARBA" id="ARBA00023163"/>
    </source>
</evidence>